<evidence type="ECO:0000313" key="3">
    <source>
        <dbReference type="EMBL" id="KAK9113953.1"/>
    </source>
</evidence>
<dbReference type="PANTHER" id="PTHR47723:SF24">
    <property type="entry name" value="RNASE H TYPE-1 DOMAIN-CONTAINING PROTEIN"/>
    <property type="match status" value="1"/>
</dbReference>
<dbReference type="InterPro" id="IPR044730">
    <property type="entry name" value="RNase_H-like_dom_plant"/>
</dbReference>
<dbReference type="GO" id="GO:0003676">
    <property type="term" value="F:nucleic acid binding"/>
    <property type="evidence" value="ECO:0007669"/>
    <property type="project" value="InterPro"/>
</dbReference>
<dbReference type="PANTHER" id="PTHR47723">
    <property type="entry name" value="OS05G0353850 PROTEIN"/>
    <property type="match status" value="1"/>
</dbReference>
<accession>A0AAP0IEH9</accession>
<name>A0AAP0IEH9_9MAGN</name>
<evidence type="ECO:0000313" key="4">
    <source>
        <dbReference type="Proteomes" id="UP001420932"/>
    </source>
</evidence>
<protein>
    <recommendedName>
        <fullName evidence="2">RNase H type-1 domain-containing protein</fullName>
    </recommendedName>
</protein>
<dbReference type="SUPFAM" id="SSF53098">
    <property type="entry name" value="Ribonuclease H-like"/>
    <property type="match status" value="1"/>
</dbReference>
<keyword evidence="4" id="KW-1185">Reference proteome</keyword>
<gene>
    <name evidence="3" type="ORF">Syun_020750</name>
</gene>
<evidence type="ECO:0000259" key="2">
    <source>
        <dbReference type="Pfam" id="PF13456"/>
    </source>
</evidence>
<dbReference type="CDD" id="cd06222">
    <property type="entry name" value="RNase_H_like"/>
    <property type="match status" value="1"/>
</dbReference>
<comment type="caution">
    <text evidence="3">The sequence shown here is derived from an EMBL/GenBank/DDBJ whole genome shotgun (WGS) entry which is preliminary data.</text>
</comment>
<sequence length="288" mass="32351">MQSEVNRGITAAATGEGPPKKGPPLEATKVNRRGEVLREDSHRGLDVPKVVTDVAISREPNKDGLEKACLVFLSILRFRNDMLWKRRSKPLDMIIGEQMEWLREWRSLHANPKGVSNGNACVRDSVRWQKPKLGFVKCNVDVAVWEAEGLLGTGAVVRDDQGHLTQGFTTMNVGRCSSHEAEAIAFREVLSWIKHMPVPKVVFELDSLIVVQNINSSAPNNTEFGSIIQNCKELLGSRSRWKVQFVKREDNSVAHAMAKLAKLHARDSEWCEFPQEIIELNVQDVISH</sequence>
<organism evidence="3 4">
    <name type="scientific">Stephania yunnanensis</name>
    <dbReference type="NCBI Taxonomy" id="152371"/>
    <lineage>
        <taxon>Eukaryota</taxon>
        <taxon>Viridiplantae</taxon>
        <taxon>Streptophyta</taxon>
        <taxon>Embryophyta</taxon>
        <taxon>Tracheophyta</taxon>
        <taxon>Spermatophyta</taxon>
        <taxon>Magnoliopsida</taxon>
        <taxon>Ranunculales</taxon>
        <taxon>Menispermaceae</taxon>
        <taxon>Menispermoideae</taxon>
        <taxon>Cissampelideae</taxon>
        <taxon>Stephania</taxon>
    </lineage>
</organism>
<dbReference type="Pfam" id="PF13456">
    <property type="entry name" value="RVT_3"/>
    <property type="match status" value="1"/>
</dbReference>
<dbReference type="GO" id="GO:0004523">
    <property type="term" value="F:RNA-DNA hybrid ribonuclease activity"/>
    <property type="evidence" value="ECO:0007669"/>
    <property type="project" value="InterPro"/>
</dbReference>
<reference evidence="3 4" key="1">
    <citation type="submission" date="2024-01" db="EMBL/GenBank/DDBJ databases">
        <title>Genome assemblies of Stephania.</title>
        <authorList>
            <person name="Yang L."/>
        </authorList>
    </citation>
    <scope>NUCLEOTIDE SEQUENCE [LARGE SCALE GENOMIC DNA]</scope>
    <source>
        <strain evidence="3">YNDBR</strain>
        <tissue evidence="3">Leaf</tissue>
    </source>
</reference>
<dbReference type="InterPro" id="IPR053151">
    <property type="entry name" value="RNase_H-like"/>
</dbReference>
<dbReference type="InterPro" id="IPR036397">
    <property type="entry name" value="RNaseH_sf"/>
</dbReference>
<dbReference type="AlphaFoldDB" id="A0AAP0IEH9"/>
<proteinExistence type="predicted"/>
<feature type="region of interest" description="Disordered" evidence="1">
    <location>
        <begin position="1"/>
        <end position="32"/>
    </location>
</feature>
<evidence type="ECO:0000256" key="1">
    <source>
        <dbReference type="SAM" id="MobiDB-lite"/>
    </source>
</evidence>
<dbReference type="InterPro" id="IPR012337">
    <property type="entry name" value="RNaseH-like_sf"/>
</dbReference>
<dbReference type="EMBL" id="JBBNAF010000009">
    <property type="protein sequence ID" value="KAK9113953.1"/>
    <property type="molecule type" value="Genomic_DNA"/>
</dbReference>
<dbReference type="Proteomes" id="UP001420932">
    <property type="component" value="Unassembled WGS sequence"/>
</dbReference>
<dbReference type="InterPro" id="IPR002156">
    <property type="entry name" value="RNaseH_domain"/>
</dbReference>
<dbReference type="Gene3D" id="3.30.420.10">
    <property type="entry name" value="Ribonuclease H-like superfamily/Ribonuclease H"/>
    <property type="match status" value="1"/>
</dbReference>
<feature type="domain" description="RNase H type-1" evidence="2">
    <location>
        <begin position="139"/>
        <end position="261"/>
    </location>
</feature>